<reference evidence="7" key="1">
    <citation type="submission" date="2024-05" db="EMBL/GenBank/DDBJ databases">
        <title>Planctomycetes of the genus Singulisphaera possess chitinolytic capabilities.</title>
        <authorList>
            <person name="Ivanova A."/>
        </authorList>
    </citation>
    <scope>NUCLEOTIDE SEQUENCE</scope>
    <source>
        <strain evidence="7">Ch08T</strain>
    </source>
</reference>
<dbReference type="AlphaFoldDB" id="A0AAU7CDS7"/>
<feature type="transmembrane region" description="Helical" evidence="6">
    <location>
        <begin position="108"/>
        <end position="126"/>
    </location>
</feature>
<feature type="transmembrane region" description="Helical" evidence="6">
    <location>
        <begin position="236"/>
        <end position="260"/>
    </location>
</feature>
<comment type="subcellular location">
    <subcellularLocation>
        <location evidence="1">Cell membrane</location>
        <topology evidence="1">Multi-pass membrane protein</topology>
    </subcellularLocation>
</comment>
<feature type="transmembrane region" description="Helical" evidence="6">
    <location>
        <begin position="407"/>
        <end position="429"/>
    </location>
</feature>
<feature type="transmembrane region" description="Helical" evidence="6">
    <location>
        <begin position="474"/>
        <end position="492"/>
    </location>
</feature>
<name>A0AAU7CDS7_9BACT</name>
<feature type="transmembrane region" description="Helical" evidence="6">
    <location>
        <begin position="272"/>
        <end position="297"/>
    </location>
</feature>
<feature type="transmembrane region" description="Helical" evidence="6">
    <location>
        <begin position="383"/>
        <end position="401"/>
    </location>
</feature>
<evidence type="ECO:0000256" key="2">
    <source>
        <dbReference type="ARBA" id="ARBA00022475"/>
    </source>
</evidence>
<dbReference type="PANTHER" id="PTHR30250">
    <property type="entry name" value="PST FAMILY PREDICTED COLANIC ACID TRANSPORTER"/>
    <property type="match status" value="1"/>
</dbReference>
<keyword evidence="3 6" id="KW-0812">Transmembrane</keyword>
<evidence type="ECO:0000313" key="7">
    <source>
        <dbReference type="EMBL" id="XBH03667.1"/>
    </source>
</evidence>
<feature type="transmembrane region" description="Helical" evidence="6">
    <location>
        <begin position="353"/>
        <end position="371"/>
    </location>
</feature>
<dbReference type="PANTHER" id="PTHR30250:SF11">
    <property type="entry name" value="O-ANTIGEN TRANSPORTER-RELATED"/>
    <property type="match status" value="1"/>
</dbReference>
<keyword evidence="2" id="KW-1003">Cell membrane</keyword>
<keyword evidence="4 6" id="KW-1133">Transmembrane helix</keyword>
<feature type="transmembrane region" description="Helical" evidence="6">
    <location>
        <begin position="198"/>
        <end position="215"/>
    </location>
</feature>
<dbReference type="InterPro" id="IPR050833">
    <property type="entry name" value="Poly_Biosynth_Transport"/>
</dbReference>
<keyword evidence="5 6" id="KW-0472">Membrane</keyword>
<feature type="transmembrane region" description="Helical" evidence="6">
    <location>
        <begin position="450"/>
        <end position="468"/>
    </location>
</feature>
<dbReference type="RefSeq" id="WP_406696406.1">
    <property type="nucleotide sequence ID" value="NZ_CP155447.1"/>
</dbReference>
<dbReference type="Pfam" id="PF13440">
    <property type="entry name" value="Polysacc_synt_3"/>
    <property type="match status" value="1"/>
</dbReference>
<organism evidence="7">
    <name type="scientific">Singulisphaera sp. Ch08</name>
    <dbReference type="NCBI Taxonomy" id="3120278"/>
    <lineage>
        <taxon>Bacteria</taxon>
        <taxon>Pseudomonadati</taxon>
        <taxon>Planctomycetota</taxon>
        <taxon>Planctomycetia</taxon>
        <taxon>Isosphaerales</taxon>
        <taxon>Isosphaeraceae</taxon>
        <taxon>Singulisphaera</taxon>
    </lineage>
</organism>
<protein>
    <submittedName>
        <fullName evidence="7">Oligosaccharide flippase family protein</fullName>
    </submittedName>
</protein>
<evidence type="ECO:0000256" key="4">
    <source>
        <dbReference type="ARBA" id="ARBA00022989"/>
    </source>
</evidence>
<dbReference type="GO" id="GO:0005886">
    <property type="term" value="C:plasma membrane"/>
    <property type="evidence" value="ECO:0007669"/>
    <property type="project" value="UniProtKB-SubCell"/>
</dbReference>
<evidence type="ECO:0000256" key="1">
    <source>
        <dbReference type="ARBA" id="ARBA00004651"/>
    </source>
</evidence>
<feature type="transmembrane region" description="Helical" evidence="6">
    <location>
        <begin position="324"/>
        <end position="347"/>
    </location>
</feature>
<dbReference type="EMBL" id="CP155447">
    <property type="protein sequence ID" value="XBH03667.1"/>
    <property type="molecule type" value="Genomic_DNA"/>
</dbReference>
<accession>A0AAU7CDS7</accession>
<gene>
    <name evidence="7" type="ORF">V5E97_35985</name>
</gene>
<sequence length="510" mass="55279">MSTITTTRAMESGQAAAEGRRNVRDSLVVTVGGQLERILGTLTALALRWGLDPALLGVYTGLRLYLDQTNRSSLGISLGAVQEIPILRAAGEEAEAQRVADVAYTTNTLTCAIYIAALLIWAWVRAPLLVGDPLASEWTWGLVVVAGLAVLKRYESFLVAVLRAHREFTLTTELDIVESLVSAVAVSAGLWLAGFWGLLIGVGGLLGFKILYLHARHPLRFRWDWHWPTAMRLMRVGLPILANTAVFGAVLSIDRVLILWRVPDGARAVGLYTIAIMGTSWSLDLAGRIVLVMYTAFQTTLGRTRDPREVAIQAMRATEAQAPLLAAGSAVAYLVGPTFLGTLIPRYVDGLPALRPLLLGTFMLGLAWPARQVLITLDRPIRLFLATLLGLAVTAIAGTIGADRAGIAGVAWGMTLGYSTVSLLTSATAQVPALGWHAWFVHQARLMRTLAWYATGALLAAHLDFSSLPAWSQLPARCLFLAAWIVPALWYWGHQHGWGGMTLRRSRPSV</sequence>
<evidence type="ECO:0000256" key="5">
    <source>
        <dbReference type="ARBA" id="ARBA00023136"/>
    </source>
</evidence>
<evidence type="ECO:0000256" key="6">
    <source>
        <dbReference type="SAM" id="Phobius"/>
    </source>
</evidence>
<proteinExistence type="predicted"/>
<evidence type="ECO:0000256" key="3">
    <source>
        <dbReference type="ARBA" id="ARBA00022692"/>
    </source>
</evidence>